<organism evidence="1 3">
    <name type="scientific">Rhizophagus clarus</name>
    <dbReference type="NCBI Taxonomy" id="94130"/>
    <lineage>
        <taxon>Eukaryota</taxon>
        <taxon>Fungi</taxon>
        <taxon>Fungi incertae sedis</taxon>
        <taxon>Mucoromycota</taxon>
        <taxon>Glomeromycotina</taxon>
        <taxon>Glomeromycetes</taxon>
        <taxon>Glomerales</taxon>
        <taxon>Glomeraceae</taxon>
        <taxon>Rhizophagus</taxon>
    </lineage>
</organism>
<evidence type="ECO:0000313" key="3">
    <source>
        <dbReference type="Proteomes" id="UP000247702"/>
    </source>
</evidence>
<reference evidence="1 3" key="1">
    <citation type="submission" date="2017-11" db="EMBL/GenBank/DDBJ databases">
        <title>The genome of Rhizophagus clarus HR1 reveals common genetic basis of auxotrophy among arbuscular mycorrhizal fungi.</title>
        <authorList>
            <person name="Kobayashi Y."/>
        </authorList>
    </citation>
    <scope>NUCLEOTIDE SEQUENCE [LARGE SCALE GENOMIC DNA]</scope>
    <source>
        <strain evidence="1 3">HR1</strain>
    </source>
</reference>
<dbReference type="Proteomes" id="UP000247702">
    <property type="component" value="Unassembled WGS sequence"/>
</dbReference>
<sequence>MFKLNEDILYLISKELKELQNIETLLSCLTVNKVWCEITVPILWEDPWKYSKGNDLLLNVIISHLSDESRKNLLSKGVDFLTNYQRPFFDYISFCKYLNFINLNELISAIDIHDKDIFLIVKKEIINLFINENTRFSHLYIPYQFDYQLHHIPEAKSCFSELEFLSCSTSIKNDILFGIIEICKSIKELEFIIEKGSNYEIVKLVKTPKKLFKVHLLTKWSSIESDEPFCKILENSLIKHANTIQNFKITNNQPTTKILSYLTNLNRLELDGIAYRGMWRYLEDLSLPFLQSLKTRCVPIQGLTSIIKNTNGSLNEISIGYIHHDEIGNEKIIQTIYQKCLNLKYLKLTVRNRNILEFEKLLNNCQYIDGLCIIIDNDIWFNNKFNWELLFEVLIRSSPTNLFKFYFHKPPKFKSLKSFFDDWKGKRSMLLQIIQDNSFGICNEIEMQYFDLLEEYKAQGIIKKYDYNHLLRKSITFEDFEWIQENI</sequence>
<dbReference type="AlphaFoldDB" id="A0A2Z6QEB9"/>
<evidence type="ECO:0000313" key="1">
    <source>
        <dbReference type="EMBL" id="GBB88547.1"/>
    </source>
</evidence>
<evidence type="ECO:0008006" key="4">
    <source>
        <dbReference type="Google" id="ProtNLM"/>
    </source>
</evidence>
<dbReference type="OrthoDB" id="2306360at2759"/>
<gene>
    <name evidence="2" type="ORF">RCL2_000466200</name>
    <name evidence="1" type="ORF">RclHR1_15090006</name>
</gene>
<dbReference type="EMBL" id="BLAL01000030">
    <property type="protein sequence ID" value="GES77278.1"/>
    <property type="molecule type" value="Genomic_DNA"/>
</dbReference>
<dbReference type="InterPro" id="IPR032675">
    <property type="entry name" value="LRR_dom_sf"/>
</dbReference>
<dbReference type="Gene3D" id="3.80.10.10">
    <property type="entry name" value="Ribonuclease Inhibitor"/>
    <property type="match status" value="1"/>
</dbReference>
<dbReference type="Proteomes" id="UP000615446">
    <property type="component" value="Unassembled WGS sequence"/>
</dbReference>
<accession>A0A2Z6QEB9</accession>
<dbReference type="EMBL" id="BEXD01000568">
    <property type="protein sequence ID" value="GBB88547.1"/>
    <property type="molecule type" value="Genomic_DNA"/>
</dbReference>
<comment type="caution">
    <text evidence="1">The sequence shown here is derived from an EMBL/GenBank/DDBJ whole genome shotgun (WGS) entry which is preliminary data.</text>
</comment>
<keyword evidence="3" id="KW-1185">Reference proteome</keyword>
<protein>
    <recommendedName>
        <fullName evidence="4">F-box domain-containing protein</fullName>
    </recommendedName>
</protein>
<name>A0A2Z6QEB9_9GLOM</name>
<proteinExistence type="predicted"/>
<reference evidence="2" key="2">
    <citation type="submission" date="2019-10" db="EMBL/GenBank/DDBJ databases">
        <title>Conservation and host-specific expression of non-tandemly repeated heterogenous ribosome RNA gene in arbuscular mycorrhizal fungi.</title>
        <authorList>
            <person name="Maeda T."/>
            <person name="Kobayashi Y."/>
            <person name="Nakagawa T."/>
            <person name="Ezawa T."/>
            <person name="Yamaguchi K."/>
            <person name="Bino T."/>
            <person name="Nishimoto Y."/>
            <person name="Shigenobu S."/>
            <person name="Kawaguchi M."/>
        </authorList>
    </citation>
    <scope>NUCLEOTIDE SEQUENCE</scope>
    <source>
        <strain evidence="2">HR1</strain>
    </source>
</reference>
<evidence type="ECO:0000313" key="2">
    <source>
        <dbReference type="EMBL" id="GES77278.1"/>
    </source>
</evidence>